<evidence type="ECO:0000313" key="21">
    <source>
        <dbReference type="Proteomes" id="UP001162881"/>
    </source>
</evidence>
<keyword evidence="12 19" id="KW-1133">Transmembrane helix</keyword>
<evidence type="ECO:0000256" key="12">
    <source>
        <dbReference type="ARBA" id="ARBA00022989"/>
    </source>
</evidence>
<evidence type="ECO:0000256" key="10">
    <source>
        <dbReference type="ARBA" id="ARBA00022692"/>
    </source>
</evidence>
<comment type="cofactor">
    <cofactor evidence="1 19">
        <name>Mg(2+)</name>
        <dbReference type="ChEBI" id="CHEBI:18420"/>
    </cofactor>
</comment>
<evidence type="ECO:0000256" key="19">
    <source>
        <dbReference type="HAMAP-Rule" id="MF_00719"/>
    </source>
</evidence>
<feature type="transmembrane region" description="Helical" evidence="19">
    <location>
        <begin position="31"/>
        <end position="50"/>
    </location>
</feature>
<comment type="caution">
    <text evidence="20">The sequence shown here is derived from an EMBL/GenBank/DDBJ whole genome shotgun (WGS) entry which is preliminary data.</text>
</comment>
<comment type="similarity">
    <text evidence="4 19">Belongs to the CobS family.</text>
</comment>
<evidence type="ECO:0000256" key="6">
    <source>
        <dbReference type="ARBA" id="ARBA00015850"/>
    </source>
</evidence>
<sequence length="264" mass="27046">MKGLVVAVQFLTRLPTPRINVTNAEFAASMRWFPAVGAIVGLVVAFATALGGLIDAWTGAFLGVAAWIVVTGGLHLDGLADCIDAAGAAHKISGETADDRKVRLRAILADPHIGSFGAIAIALQVVAKLVLLHALVAEAAQRAMPGEKAALLALPIAVAAAARIGPLVWNLRLPSLHDGLGARFRHAAGWGHVAFWALAVLACALLVNPAQGMGLALAPLPVLGWSHWLRTRLGGISGDGHGGGIEFCETVLLLAGLAAAVIPA</sequence>
<keyword evidence="10 19" id="KW-0812">Transmembrane</keyword>
<evidence type="ECO:0000256" key="2">
    <source>
        <dbReference type="ARBA" id="ARBA00004651"/>
    </source>
</evidence>
<accession>A0ABT0BG10</accession>
<evidence type="ECO:0000256" key="16">
    <source>
        <dbReference type="ARBA" id="ARBA00032853"/>
    </source>
</evidence>
<comment type="subcellular location">
    <subcellularLocation>
        <location evidence="2 19">Cell membrane</location>
        <topology evidence="2 19">Multi-pass membrane protein</topology>
    </subcellularLocation>
</comment>
<keyword evidence="21" id="KW-1185">Reference proteome</keyword>
<dbReference type="HAMAP" id="MF_00719">
    <property type="entry name" value="CobS"/>
    <property type="match status" value="1"/>
</dbReference>
<evidence type="ECO:0000256" key="14">
    <source>
        <dbReference type="ARBA" id="ARBA00025228"/>
    </source>
</evidence>
<evidence type="ECO:0000256" key="15">
    <source>
        <dbReference type="ARBA" id="ARBA00032605"/>
    </source>
</evidence>
<evidence type="ECO:0000256" key="11">
    <source>
        <dbReference type="ARBA" id="ARBA00022842"/>
    </source>
</evidence>
<dbReference type="PANTHER" id="PTHR34148">
    <property type="entry name" value="ADENOSYLCOBINAMIDE-GDP RIBAZOLETRANSFERASE"/>
    <property type="match status" value="1"/>
</dbReference>
<evidence type="ECO:0000256" key="18">
    <source>
        <dbReference type="ARBA" id="ARBA00049504"/>
    </source>
</evidence>
<reference evidence="20" key="1">
    <citation type="submission" date="2022-03" db="EMBL/GenBank/DDBJ databases">
        <title>Identification of a novel bacterium isolated from mangrove sediments.</title>
        <authorList>
            <person name="Pan X."/>
        </authorList>
    </citation>
    <scope>NUCLEOTIDE SEQUENCE</scope>
    <source>
        <strain evidence="20">B1949</strain>
    </source>
</reference>
<name>A0ABT0BG10_9SPHN</name>
<dbReference type="Pfam" id="PF02654">
    <property type="entry name" value="CobS"/>
    <property type="match status" value="1"/>
</dbReference>
<dbReference type="EMBL" id="JALHLF010000069">
    <property type="protein sequence ID" value="MCJ2183973.1"/>
    <property type="molecule type" value="Genomic_DNA"/>
</dbReference>
<evidence type="ECO:0000256" key="3">
    <source>
        <dbReference type="ARBA" id="ARBA00004663"/>
    </source>
</evidence>
<comment type="catalytic activity">
    <reaction evidence="17 19">
        <text>alpha-ribazole + adenosylcob(III)inamide-GDP = adenosylcob(III)alamin + GMP + H(+)</text>
        <dbReference type="Rhea" id="RHEA:16049"/>
        <dbReference type="ChEBI" id="CHEBI:10329"/>
        <dbReference type="ChEBI" id="CHEBI:15378"/>
        <dbReference type="ChEBI" id="CHEBI:18408"/>
        <dbReference type="ChEBI" id="CHEBI:58115"/>
        <dbReference type="ChEBI" id="CHEBI:60487"/>
        <dbReference type="EC" id="2.7.8.26"/>
    </reaction>
</comment>
<protein>
    <recommendedName>
        <fullName evidence="6 19">Adenosylcobinamide-GDP ribazoletransferase</fullName>
        <ecNumber evidence="5 19">2.7.8.26</ecNumber>
    </recommendedName>
    <alternativeName>
        <fullName evidence="16 19">Cobalamin synthase</fullName>
    </alternativeName>
    <alternativeName>
        <fullName evidence="15 19">Cobalamin-5'-phosphate synthase</fullName>
    </alternativeName>
</protein>
<evidence type="ECO:0000256" key="9">
    <source>
        <dbReference type="ARBA" id="ARBA00022679"/>
    </source>
</evidence>
<organism evidence="20 21">
    <name type="scientific">Novosphingobium organovorum</name>
    <dbReference type="NCBI Taxonomy" id="2930092"/>
    <lineage>
        <taxon>Bacteria</taxon>
        <taxon>Pseudomonadati</taxon>
        <taxon>Pseudomonadota</taxon>
        <taxon>Alphaproteobacteria</taxon>
        <taxon>Sphingomonadales</taxon>
        <taxon>Sphingomonadaceae</taxon>
        <taxon>Novosphingobium</taxon>
    </lineage>
</organism>
<keyword evidence="13 19" id="KW-0472">Membrane</keyword>
<keyword evidence="11 19" id="KW-0460">Magnesium</keyword>
<proteinExistence type="inferred from homology"/>
<feature type="transmembrane region" description="Helical" evidence="19">
    <location>
        <begin position="113"/>
        <end position="137"/>
    </location>
</feature>
<evidence type="ECO:0000256" key="4">
    <source>
        <dbReference type="ARBA" id="ARBA00010561"/>
    </source>
</evidence>
<evidence type="ECO:0000256" key="13">
    <source>
        <dbReference type="ARBA" id="ARBA00023136"/>
    </source>
</evidence>
<evidence type="ECO:0000256" key="5">
    <source>
        <dbReference type="ARBA" id="ARBA00013200"/>
    </source>
</evidence>
<evidence type="ECO:0000313" key="20">
    <source>
        <dbReference type="EMBL" id="MCJ2183973.1"/>
    </source>
</evidence>
<keyword evidence="7 19" id="KW-1003">Cell membrane</keyword>
<feature type="transmembrane region" description="Helical" evidence="19">
    <location>
        <begin position="149"/>
        <end position="169"/>
    </location>
</feature>
<dbReference type="PANTHER" id="PTHR34148:SF1">
    <property type="entry name" value="ADENOSYLCOBINAMIDE-GDP RIBAZOLETRANSFERASE"/>
    <property type="match status" value="1"/>
</dbReference>
<gene>
    <name evidence="19" type="primary">cobS</name>
    <name evidence="20" type="ORF">MTR62_14900</name>
</gene>
<evidence type="ECO:0000256" key="7">
    <source>
        <dbReference type="ARBA" id="ARBA00022475"/>
    </source>
</evidence>
<comment type="catalytic activity">
    <reaction evidence="18 19">
        <text>alpha-ribazole 5'-phosphate + adenosylcob(III)inamide-GDP = adenosylcob(III)alamin 5'-phosphate + GMP + H(+)</text>
        <dbReference type="Rhea" id="RHEA:23560"/>
        <dbReference type="ChEBI" id="CHEBI:15378"/>
        <dbReference type="ChEBI" id="CHEBI:57918"/>
        <dbReference type="ChEBI" id="CHEBI:58115"/>
        <dbReference type="ChEBI" id="CHEBI:60487"/>
        <dbReference type="ChEBI" id="CHEBI:60493"/>
        <dbReference type="EC" id="2.7.8.26"/>
    </reaction>
</comment>
<evidence type="ECO:0000256" key="8">
    <source>
        <dbReference type="ARBA" id="ARBA00022573"/>
    </source>
</evidence>
<evidence type="ECO:0000256" key="1">
    <source>
        <dbReference type="ARBA" id="ARBA00001946"/>
    </source>
</evidence>
<dbReference type="RefSeq" id="WP_244022333.1">
    <property type="nucleotide sequence ID" value="NZ_JALHLF010000069.1"/>
</dbReference>
<comment type="pathway">
    <text evidence="3 19">Cofactor biosynthesis; adenosylcobalamin biosynthesis; adenosylcobalamin from cob(II)yrinate a,c-diamide: step 7/7.</text>
</comment>
<dbReference type="EC" id="2.7.8.26" evidence="5 19"/>
<keyword evidence="9 19" id="KW-0808">Transferase</keyword>
<feature type="transmembrane region" description="Helical" evidence="19">
    <location>
        <begin position="57"/>
        <end position="76"/>
    </location>
</feature>
<keyword evidence="8 19" id="KW-0169">Cobalamin biosynthesis</keyword>
<evidence type="ECO:0000256" key="17">
    <source>
        <dbReference type="ARBA" id="ARBA00048623"/>
    </source>
</evidence>
<dbReference type="InterPro" id="IPR003805">
    <property type="entry name" value="CobS"/>
</dbReference>
<dbReference type="Proteomes" id="UP001162881">
    <property type="component" value="Unassembled WGS sequence"/>
</dbReference>
<comment type="function">
    <text evidence="14 19">Joins adenosylcobinamide-GDP and alpha-ribazole to generate adenosylcobalamin (Ado-cobalamin). Also synthesizes adenosylcobalamin 5'-phosphate from adenosylcobinamide-GDP and alpha-ribazole 5'-phosphate.</text>
</comment>
<feature type="transmembrane region" description="Helical" evidence="19">
    <location>
        <begin position="189"/>
        <end position="207"/>
    </location>
</feature>